<gene>
    <name evidence="2" type="ORF">EV644_10152</name>
</gene>
<accession>A0ABY2BTU2</accession>
<dbReference type="EMBL" id="SLWM01000001">
    <property type="protein sequence ID" value="TCO31412.1"/>
    <property type="molecule type" value="Genomic_DNA"/>
</dbReference>
<protein>
    <submittedName>
        <fullName evidence="2">Uncharacterized protein</fullName>
    </submittedName>
</protein>
<proteinExistence type="predicted"/>
<evidence type="ECO:0000313" key="3">
    <source>
        <dbReference type="Proteomes" id="UP000295818"/>
    </source>
</evidence>
<organism evidence="2 3">
    <name type="scientific">Kribbella orskensis</name>
    <dbReference type="NCBI Taxonomy" id="2512216"/>
    <lineage>
        <taxon>Bacteria</taxon>
        <taxon>Bacillati</taxon>
        <taxon>Actinomycetota</taxon>
        <taxon>Actinomycetes</taxon>
        <taxon>Propionibacteriales</taxon>
        <taxon>Kribbellaceae</taxon>
        <taxon>Kribbella</taxon>
    </lineage>
</organism>
<evidence type="ECO:0000313" key="2">
    <source>
        <dbReference type="EMBL" id="TCO31412.1"/>
    </source>
</evidence>
<sequence>MSVEAHVVKEAWLDRALQSAGIDRASWWPARGFAANRRTVEAVYDYYGRLFLQHSHLEWAGMASLIGPSFYAGFKDLGFLPDTARKLAMAVFGRPIRHLTGYSVADLGFYATTFLRMQKKIFEDQATMHEAYVAGGLPKIQELYQLRIIDVATLEAWRDIDRGLTTNDATLIARGNRTLLFREQFDIIDRFYLQMLRHDRPEGMLFTYLLTLVGAPSIPGVHSFPERFPFALVAHLPRAVISVRTPLANGNIAVFANRWKLIEDDTLPKYLAFVREHADEARKLAGTPVSERAVGQRLLDRAGRLITGAVTRWDVDVSAGGTGGVSAIPPTKPLTEALTEDRTIDLTSPPSRDSAGFDPDSDSKVWMNPNRRPFDLRVLLPDGRVYRTQAAEAVMLSSTPVSNPDRLMVQPPAAGLDADATQRLIAEYAAEWGFPAAAATDWRAGVDRRVGSDRSYSTHVFTPDDVGFVHLEFQVSHHVTEGTFVVSTLFSWPSTVGATA</sequence>
<keyword evidence="3" id="KW-1185">Reference proteome</keyword>
<reference evidence="2 3" key="1">
    <citation type="journal article" date="2015" name="Stand. Genomic Sci.">
        <title>Genomic Encyclopedia of Bacterial and Archaeal Type Strains, Phase III: the genomes of soil and plant-associated and newly described type strains.</title>
        <authorList>
            <person name="Whitman W.B."/>
            <person name="Woyke T."/>
            <person name="Klenk H.P."/>
            <person name="Zhou Y."/>
            <person name="Lilburn T.G."/>
            <person name="Beck B.J."/>
            <person name="De Vos P."/>
            <person name="Vandamme P."/>
            <person name="Eisen J.A."/>
            <person name="Garrity G."/>
            <person name="Hugenholtz P."/>
            <person name="Kyrpides N.C."/>
        </authorList>
    </citation>
    <scope>NUCLEOTIDE SEQUENCE [LARGE SCALE GENOMIC DNA]</scope>
    <source>
        <strain evidence="2 3">VKM Ac-2538</strain>
    </source>
</reference>
<dbReference type="Proteomes" id="UP000295818">
    <property type="component" value="Unassembled WGS sequence"/>
</dbReference>
<name>A0ABY2BTU2_9ACTN</name>
<dbReference type="RefSeq" id="WP_132187542.1">
    <property type="nucleotide sequence ID" value="NZ_SLWM01000001.1"/>
</dbReference>
<evidence type="ECO:0000256" key="1">
    <source>
        <dbReference type="SAM" id="MobiDB-lite"/>
    </source>
</evidence>
<feature type="region of interest" description="Disordered" evidence="1">
    <location>
        <begin position="344"/>
        <end position="366"/>
    </location>
</feature>
<comment type="caution">
    <text evidence="2">The sequence shown here is derived from an EMBL/GenBank/DDBJ whole genome shotgun (WGS) entry which is preliminary data.</text>
</comment>